<dbReference type="Proteomes" id="UP000786185">
    <property type="component" value="Unassembled WGS sequence"/>
</dbReference>
<organism evidence="1 2">
    <name type="scientific">Vibrio anguillarum</name>
    <name type="common">Listonella anguillarum</name>
    <dbReference type="NCBI Taxonomy" id="55601"/>
    <lineage>
        <taxon>Bacteria</taxon>
        <taxon>Pseudomonadati</taxon>
        <taxon>Pseudomonadota</taxon>
        <taxon>Gammaproteobacteria</taxon>
        <taxon>Vibrionales</taxon>
        <taxon>Vibrionaceae</taxon>
        <taxon>Vibrio</taxon>
    </lineage>
</organism>
<gene>
    <name evidence="1" type="ORF">ERJ77_01765</name>
</gene>
<evidence type="ECO:0000313" key="2">
    <source>
        <dbReference type="Proteomes" id="UP000786185"/>
    </source>
</evidence>
<dbReference type="EMBL" id="SCLC01000001">
    <property type="protein sequence ID" value="MBF4433239.1"/>
    <property type="molecule type" value="Genomic_DNA"/>
</dbReference>
<reference evidence="1" key="1">
    <citation type="journal article" date="2021" name="PeerJ">
        <title>Analysis of 44 Vibrio anguillarum genomes reveals high genetic diversity.</title>
        <authorList>
            <person name="Hansen M.J."/>
            <person name="Dalsgaard I."/>
        </authorList>
    </citation>
    <scope>NUCLEOTIDE SEQUENCE</scope>
    <source>
        <strain evidence="1">850617-1/1</strain>
    </source>
</reference>
<sequence>METTKTEFGLVTVSRPYFSRLSMSKVKSITLVKEENTNYGWGVSRELPESLTITPELINMFAKEANELI</sequence>
<comment type="caution">
    <text evidence="1">The sequence shown here is derived from an EMBL/GenBank/DDBJ whole genome shotgun (WGS) entry which is preliminary data.</text>
</comment>
<proteinExistence type="predicted"/>
<name>A0AAW4B6T6_VIBAN</name>
<dbReference type="AlphaFoldDB" id="A0AAW4B6T6"/>
<evidence type="ECO:0000313" key="1">
    <source>
        <dbReference type="EMBL" id="MBF4433239.1"/>
    </source>
</evidence>
<protein>
    <submittedName>
        <fullName evidence="1">Uncharacterized protein</fullName>
    </submittedName>
</protein>
<accession>A0AAW4B6T6</accession>